<dbReference type="EMBL" id="JBHLTM010000011">
    <property type="protein sequence ID" value="MFC0683439.1"/>
    <property type="molecule type" value="Genomic_DNA"/>
</dbReference>
<dbReference type="Proteomes" id="UP001589858">
    <property type="component" value="Unassembled WGS sequence"/>
</dbReference>
<feature type="transmembrane region" description="Helical" evidence="1">
    <location>
        <begin position="24"/>
        <end position="44"/>
    </location>
</feature>
<evidence type="ECO:0000313" key="3">
    <source>
        <dbReference type="EMBL" id="MFC0683439.1"/>
    </source>
</evidence>
<feature type="domain" description="DUF4328" evidence="2">
    <location>
        <begin position="58"/>
        <end position="196"/>
    </location>
</feature>
<comment type="caution">
    <text evidence="3">The sequence shown here is derived from an EMBL/GenBank/DDBJ whole genome shotgun (WGS) entry which is preliminary data.</text>
</comment>
<accession>A0ABV6S3P0</accession>
<proteinExistence type="predicted"/>
<keyword evidence="1" id="KW-0812">Transmembrane</keyword>
<dbReference type="Pfam" id="PF14219">
    <property type="entry name" value="DUF4328"/>
    <property type="match status" value="1"/>
</dbReference>
<dbReference type="InterPro" id="IPR025565">
    <property type="entry name" value="DUF4328"/>
</dbReference>
<evidence type="ECO:0000259" key="2">
    <source>
        <dbReference type="Pfam" id="PF14219"/>
    </source>
</evidence>
<keyword evidence="1" id="KW-1133">Transmembrane helix</keyword>
<dbReference type="RefSeq" id="WP_267219236.1">
    <property type="nucleotide sequence ID" value="NZ_JAPCWC010000003.1"/>
</dbReference>
<keyword evidence="4" id="KW-1185">Reference proteome</keyword>
<evidence type="ECO:0000313" key="4">
    <source>
        <dbReference type="Proteomes" id="UP001589858"/>
    </source>
</evidence>
<organism evidence="3 4">
    <name type="scientific">Novosphingobium clariflavum</name>
    <dbReference type="NCBI Taxonomy" id="2029884"/>
    <lineage>
        <taxon>Bacteria</taxon>
        <taxon>Pseudomonadati</taxon>
        <taxon>Pseudomonadota</taxon>
        <taxon>Alphaproteobacteria</taxon>
        <taxon>Sphingomonadales</taxon>
        <taxon>Sphingomonadaceae</taxon>
        <taxon>Novosphingobium</taxon>
    </lineage>
</organism>
<name>A0ABV6S3P0_9SPHN</name>
<gene>
    <name evidence="3" type="ORF">ACFFF8_02395</name>
</gene>
<protein>
    <submittedName>
        <fullName evidence="3">DUF4328 domain-containing protein</fullName>
    </submittedName>
</protein>
<feature type="transmembrane region" description="Helical" evidence="1">
    <location>
        <begin position="102"/>
        <end position="119"/>
    </location>
</feature>
<evidence type="ECO:0000256" key="1">
    <source>
        <dbReference type="SAM" id="Phobius"/>
    </source>
</evidence>
<sequence>MTEKTLSEGLAILASRTTVVRLALYAYIGLSTLAILMWATTLAFDVDQVNDPSNPLVATAGIASIAILLVYIGCIVTISMWIHRAHANLFAAGMNDLEFTPGWSVGWFFVPLALLFKPFQAMRELWNRSHLADDGFTAPADYRLTAWWTCWLIGNFIDNVLWRAQGFAGTIGVIDLIAYALHVAAAWFLLDIVNHVASAQTSDLDASHAFA</sequence>
<reference evidence="3 4" key="1">
    <citation type="submission" date="2024-09" db="EMBL/GenBank/DDBJ databases">
        <authorList>
            <person name="Sun Q."/>
            <person name="Mori K."/>
        </authorList>
    </citation>
    <scope>NUCLEOTIDE SEQUENCE [LARGE SCALE GENOMIC DNA]</scope>
    <source>
        <strain evidence="3 4">CICC 11035S</strain>
    </source>
</reference>
<keyword evidence="1" id="KW-0472">Membrane</keyword>
<feature type="transmembrane region" description="Helical" evidence="1">
    <location>
        <begin position="56"/>
        <end position="82"/>
    </location>
</feature>